<dbReference type="Pfam" id="PF14559">
    <property type="entry name" value="TPR_19"/>
    <property type="match status" value="1"/>
</dbReference>
<name>A0ABU7UWA1_9GAMM</name>
<sequence length="428" mass="46717">MNTKLRRRPLALLCLLAMSAPAVAAAPPTPEAEKFEQMQAELDSRIGDPQFDFAYASAALDAGKPSDAIIALQRVLALQPDNAPARAELARAYAMTGDLDTAKQQFETVVGDPTIPDPVRQRFNNLIKAYDNATRGGGDSVNGYVDLQLGHDSNINSATALNSITIPLFGWLGPGQLGPQSRAISDTTIDFTAGISGSHGISRGNRIYGSALASWRDNRDSRAFDQQSLTLTGGYAHTLPSRNVVSISLQGQNFGLGGHSVRNVIGAIGQFTQVLSATSAWSTSLQYMDLNYITPGVPDARRYALASGISTATWNLGGQLGRERTKDRSADADSFTFYGLNAGWQVPLGARDLLYADAAWENRRHLDDNFMFLKERKDSRVDLGVGYKHQFTPRWLLTARASWARNSSNIDLYDFRRTMISAGIRYEF</sequence>
<proteinExistence type="predicted"/>
<dbReference type="InterPro" id="IPR023614">
    <property type="entry name" value="Porin_dom_sf"/>
</dbReference>
<evidence type="ECO:0000313" key="2">
    <source>
        <dbReference type="EMBL" id="MEF2154801.1"/>
    </source>
</evidence>
<dbReference type="Pfam" id="PF11059">
    <property type="entry name" value="DUF2860"/>
    <property type="match status" value="1"/>
</dbReference>
<gene>
    <name evidence="2" type="ORF">V3390_00885</name>
</gene>
<organism evidence="2 3">
    <name type="scientific">Aquilutibacter rugosus</name>
    <dbReference type="NCBI Taxonomy" id="3115820"/>
    <lineage>
        <taxon>Bacteria</taxon>
        <taxon>Pseudomonadati</taxon>
        <taxon>Pseudomonadota</taxon>
        <taxon>Gammaproteobacteria</taxon>
        <taxon>Lysobacterales</taxon>
        <taxon>Lysobacteraceae</taxon>
        <taxon>Aquilutibacter</taxon>
    </lineage>
</organism>
<dbReference type="Proteomes" id="UP001356170">
    <property type="component" value="Unassembled WGS sequence"/>
</dbReference>
<feature type="signal peptide" evidence="1">
    <location>
        <begin position="1"/>
        <end position="24"/>
    </location>
</feature>
<dbReference type="Gene3D" id="2.40.160.10">
    <property type="entry name" value="Porin"/>
    <property type="match status" value="1"/>
</dbReference>
<dbReference type="RefSeq" id="WP_331702958.1">
    <property type="nucleotide sequence ID" value="NZ_JAZHBO010000001.1"/>
</dbReference>
<dbReference type="EMBL" id="JAZHBO010000001">
    <property type="protein sequence ID" value="MEF2154801.1"/>
    <property type="molecule type" value="Genomic_DNA"/>
</dbReference>
<evidence type="ECO:0000313" key="3">
    <source>
        <dbReference type="Proteomes" id="UP001356170"/>
    </source>
</evidence>
<accession>A0ABU7UWA1</accession>
<dbReference type="SUPFAM" id="SSF48452">
    <property type="entry name" value="TPR-like"/>
    <property type="match status" value="1"/>
</dbReference>
<keyword evidence="3" id="KW-1185">Reference proteome</keyword>
<evidence type="ECO:0000256" key="1">
    <source>
        <dbReference type="SAM" id="SignalP"/>
    </source>
</evidence>
<comment type="caution">
    <text evidence="2">The sequence shown here is derived from an EMBL/GenBank/DDBJ whole genome shotgun (WGS) entry which is preliminary data.</text>
</comment>
<reference evidence="2 3" key="1">
    <citation type="submission" date="2024-01" db="EMBL/GenBank/DDBJ databases">
        <title>Novel species of the genus Luteimonas isolated from rivers.</title>
        <authorList>
            <person name="Lu H."/>
        </authorList>
    </citation>
    <scope>NUCLEOTIDE SEQUENCE [LARGE SCALE GENOMIC DNA]</scope>
    <source>
        <strain evidence="2 3">FXH3W</strain>
    </source>
</reference>
<feature type="chain" id="PRO_5047417022" evidence="1">
    <location>
        <begin position="25"/>
        <end position="428"/>
    </location>
</feature>
<dbReference type="Gene3D" id="1.25.40.10">
    <property type="entry name" value="Tetratricopeptide repeat domain"/>
    <property type="match status" value="1"/>
</dbReference>
<dbReference type="InterPro" id="IPR016896">
    <property type="entry name" value="DUF2860"/>
</dbReference>
<dbReference type="InterPro" id="IPR011990">
    <property type="entry name" value="TPR-like_helical_dom_sf"/>
</dbReference>
<protein>
    <submittedName>
        <fullName evidence="2">Porin family protein</fullName>
    </submittedName>
</protein>
<dbReference type="SUPFAM" id="SSF56935">
    <property type="entry name" value="Porins"/>
    <property type="match status" value="1"/>
</dbReference>
<keyword evidence="1" id="KW-0732">Signal</keyword>